<evidence type="ECO:0000313" key="4">
    <source>
        <dbReference type="EMBL" id="SEG14009.1"/>
    </source>
</evidence>
<evidence type="ECO:0000313" key="5">
    <source>
        <dbReference type="Proteomes" id="UP000236731"/>
    </source>
</evidence>
<accession>A0A1H5XQD0</accession>
<feature type="domain" description="FecR protein" evidence="2">
    <location>
        <begin position="200"/>
        <end position="295"/>
    </location>
</feature>
<dbReference type="InterPro" id="IPR006860">
    <property type="entry name" value="FecR"/>
</dbReference>
<keyword evidence="1" id="KW-0472">Membrane</keyword>
<dbReference type="Pfam" id="PF16344">
    <property type="entry name" value="FecR_C"/>
    <property type="match status" value="1"/>
</dbReference>
<feature type="domain" description="Protein FecR C-terminal" evidence="3">
    <location>
        <begin position="340"/>
        <end position="409"/>
    </location>
</feature>
<dbReference type="AlphaFoldDB" id="A0A1H5XQD0"/>
<dbReference type="Proteomes" id="UP000236731">
    <property type="component" value="Unassembled WGS sequence"/>
</dbReference>
<dbReference type="PANTHER" id="PTHR30273:SF2">
    <property type="entry name" value="PROTEIN FECR"/>
    <property type="match status" value="1"/>
</dbReference>
<dbReference type="Gene3D" id="2.60.120.1440">
    <property type="match status" value="1"/>
</dbReference>
<feature type="transmembrane region" description="Helical" evidence="1">
    <location>
        <begin position="102"/>
        <end position="123"/>
    </location>
</feature>
<keyword evidence="1" id="KW-1133">Transmembrane helix</keyword>
<dbReference type="InterPro" id="IPR012373">
    <property type="entry name" value="Ferrdict_sens_TM"/>
</dbReference>
<evidence type="ECO:0000259" key="3">
    <source>
        <dbReference type="Pfam" id="PF16344"/>
    </source>
</evidence>
<reference evidence="5" key="1">
    <citation type="submission" date="2016-10" db="EMBL/GenBank/DDBJ databases">
        <authorList>
            <person name="Varghese N."/>
            <person name="Submissions S."/>
        </authorList>
    </citation>
    <scope>NUCLEOTIDE SEQUENCE [LARGE SCALE GENOMIC DNA]</scope>
    <source>
        <strain evidence="5">DSM 22361</strain>
    </source>
</reference>
<organism evidence="4 5">
    <name type="scientific">Sphingobacterium lactis</name>
    <dbReference type="NCBI Taxonomy" id="797291"/>
    <lineage>
        <taxon>Bacteria</taxon>
        <taxon>Pseudomonadati</taxon>
        <taxon>Bacteroidota</taxon>
        <taxon>Sphingobacteriia</taxon>
        <taxon>Sphingobacteriales</taxon>
        <taxon>Sphingobacteriaceae</taxon>
        <taxon>Sphingobacterium</taxon>
    </lineage>
</organism>
<evidence type="ECO:0000256" key="1">
    <source>
        <dbReference type="SAM" id="Phobius"/>
    </source>
</evidence>
<keyword evidence="5" id="KW-1185">Reference proteome</keyword>
<gene>
    <name evidence="4" type="ORF">SAMN05421877_10586</name>
</gene>
<dbReference type="GO" id="GO:0016989">
    <property type="term" value="F:sigma factor antagonist activity"/>
    <property type="evidence" value="ECO:0007669"/>
    <property type="project" value="TreeGrafter"/>
</dbReference>
<dbReference type="Pfam" id="PF04773">
    <property type="entry name" value="FecR"/>
    <property type="match status" value="1"/>
</dbReference>
<sequence length="411" mass="46531">MSQKAVFTELLHKYVQNTISKNEFQEFFLLMNQLSAKDLDEAFQQIQGTTPTNAQDLTPSFPSGADHEAKLNQIWNRLEQEAIANNGTPIIPLKRENRFFNYGKWAAIAAVFILVFGIGFHFYNRETAQPEALAQEEILPAQDESVITLPNGKEIIIKDHIDGVLFADENFKVVKNANDELKIEAVKANESISEVLQYSTVQTSTGGFSSFVLPDGSKVFLSSRSSLKFPTKFAATAREVNLTGEGYFEVEKNPKAPFRVVTENQVVEVLGTHFNVRVYPDEKEQLTTLVEGKVKVSDKRSTDPNEFVILNPGEQATFSNNNLNKRSVETDVVTGWKTNRFIYRNSHLYTVLKDIERWYGVSFTFSTTELPQQYIFGNVSRDVPLDQLLKVISSNTGLKFTTKERRIYVNP</sequence>
<dbReference type="OrthoDB" id="1099963at2"/>
<protein>
    <submittedName>
        <fullName evidence="4">FecR protein</fullName>
    </submittedName>
</protein>
<dbReference type="Gene3D" id="3.55.50.30">
    <property type="match status" value="1"/>
</dbReference>
<dbReference type="InterPro" id="IPR032508">
    <property type="entry name" value="FecR_C"/>
</dbReference>
<dbReference type="RefSeq" id="WP_103906006.1">
    <property type="nucleotide sequence ID" value="NZ_CP049246.1"/>
</dbReference>
<name>A0A1H5XQD0_9SPHI</name>
<keyword evidence="1" id="KW-0812">Transmembrane</keyword>
<dbReference type="PANTHER" id="PTHR30273">
    <property type="entry name" value="PERIPLASMIC SIGNAL SENSOR AND SIGMA FACTOR ACTIVATOR FECR-RELATED"/>
    <property type="match status" value="1"/>
</dbReference>
<dbReference type="EMBL" id="FNUT01000005">
    <property type="protein sequence ID" value="SEG14009.1"/>
    <property type="molecule type" value="Genomic_DNA"/>
</dbReference>
<proteinExistence type="predicted"/>
<evidence type="ECO:0000259" key="2">
    <source>
        <dbReference type="Pfam" id="PF04773"/>
    </source>
</evidence>